<organism evidence="1 2">
    <name type="scientific">Methanobacterium bryantii</name>
    <dbReference type="NCBI Taxonomy" id="2161"/>
    <lineage>
        <taxon>Archaea</taxon>
        <taxon>Methanobacteriati</taxon>
        <taxon>Methanobacteriota</taxon>
        <taxon>Methanomada group</taxon>
        <taxon>Methanobacteria</taxon>
        <taxon>Methanobacteriales</taxon>
        <taxon>Methanobacteriaceae</taxon>
        <taxon>Methanobacterium</taxon>
    </lineage>
</organism>
<dbReference type="AlphaFoldDB" id="A0A2A2HAT2"/>
<keyword evidence="2" id="KW-1185">Reference proteome</keyword>
<dbReference type="Proteomes" id="UP000217784">
    <property type="component" value="Unassembled WGS sequence"/>
</dbReference>
<gene>
    <name evidence="1" type="ORF">ASJ80_16215</name>
</gene>
<protein>
    <submittedName>
        <fullName evidence="1">Uncharacterized protein</fullName>
    </submittedName>
</protein>
<name>A0A2A2HAT2_METBR</name>
<accession>A0A2A2HAT2</accession>
<dbReference type="OrthoDB" id="372474at2157"/>
<proteinExistence type="predicted"/>
<sequence>MLEYVKTIKEDPYKLGFVDENSPKEWEPIINHKLLEYKEYAYVDSIIKIDNIVVILELNPQDGDLNNPEYIKEERKLFENYYKRILEDIASSEFYDLYIK</sequence>
<dbReference type="RefSeq" id="WP_069582619.1">
    <property type="nucleotide sequence ID" value="NZ_LMVM01000001.1"/>
</dbReference>
<evidence type="ECO:0000313" key="1">
    <source>
        <dbReference type="EMBL" id="PAV06363.1"/>
    </source>
</evidence>
<reference evidence="1 2" key="1">
    <citation type="journal article" date="2017" name="BMC Genomics">
        <title>Genomic analysis of methanogenic archaea reveals a shift towards energy conservation.</title>
        <authorList>
            <person name="Gilmore S.P."/>
            <person name="Henske J.K."/>
            <person name="Sexton J.A."/>
            <person name="Solomon K.V."/>
            <person name="Seppala S."/>
            <person name="Yoo J.I."/>
            <person name="Huyett L.M."/>
            <person name="Pressman A."/>
            <person name="Cogan J.Z."/>
            <person name="Kivenson V."/>
            <person name="Peng X."/>
            <person name="Tan Y."/>
            <person name="Valentine D.L."/>
            <person name="O'Malley M.A."/>
        </authorList>
    </citation>
    <scope>NUCLEOTIDE SEQUENCE [LARGE SCALE GENOMIC DNA]</scope>
    <source>
        <strain evidence="1 2">M.o.H.</strain>
    </source>
</reference>
<evidence type="ECO:0000313" key="2">
    <source>
        <dbReference type="Proteomes" id="UP000217784"/>
    </source>
</evidence>
<comment type="caution">
    <text evidence="1">The sequence shown here is derived from an EMBL/GenBank/DDBJ whole genome shotgun (WGS) entry which is preliminary data.</text>
</comment>
<dbReference type="EMBL" id="LMVM01000001">
    <property type="protein sequence ID" value="PAV06363.1"/>
    <property type="molecule type" value="Genomic_DNA"/>
</dbReference>